<gene>
    <name evidence="2" type="ORF">PV662_30830</name>
</gene>
<evidence type="ECO:0000313" key="3">
    <source>
        <dbReference type="Proteomes" id="UP001271274"/>
    </source>
</evidence>
<reference evidence="2 3" key="1">
    <citation type="journal article" date="2023" name="Microb. Genom.">
        <title>Mesoterricola silvestris gen. nov., sp. nov., Mesoterricola sediminis sp. nov., Geothrix oryzae sp. nov., Geothrix edaphica sp. nov., Geothrix rubra sp. nov., and Geothrix limicola sp. nov., six novel members of Acidobacteriota isolated from soils.</title>
        <authorList>
            <person name="Weisberg A.J."/>
            <person name="Pearce E."/>
            <person name="Kramer C.G."/>
            <person name="Chang J.H."/>
            <person name="Clarke C.R."/>
        </authorList>
    </citation>
    <scope>NUCLEOTIDE SEQUENCE [LARGE SCALE GENOMIC DNA]</scope>
    <source>
        <strain evidence="2 3">ID09-01A</strain>
    </source>
</reference>
<dbReference type="RefSeq" id="WP_167366041.1">
    <property type="nucleotide sequence ID" value="NZ_JARAUS010000048.1"/>
</dbReference>
<dbReference type="EMBL" id="JARAYU010000013">
    <property type="protein sequence ID" value="MDX3704074.1"/>
    <property type="molecule type" value="Genomic_DNA"/>
</dbReference>
<sequence>MALLKNSELRAERAVQSEPDSIAAALLEVRAAVALEKHTRSHGPPSTGEIFRTKSGLDRSRTCRRIARGVDAGNPTAV</sequence>
<dbReference type="Proteomes" id="UP001271274">
    <property type="component" value="Unassembled WGS sequence"/>
</dbReference>
<accession>A0ABU4NQK7</accession>
<evidence type="ECO:0000313" key="2">
    <source>
        <dbReference type="EMBL" id="MDX3704074.1"/>
    </source>
</evidence>
<organism evidence="2 3">
    <name type="scientific">Streptomyces europaeiscabiei</name>
    <dbReference type="NCBI Taxonomy" id="146819"/>
    <lineage>
        <taxon>Bacteria</taxon>
        <taxon>Bacillati</taxon>
        <taxon>Actinomycetota</taxon>
        <taxon>Actinomycetes</taxon>
        <taxon>Kitasatosporales</taxon>
        <taxon>Streptomycetaceae</taxon>
        <taxon>Streptomyces</taxon>
    </lineage>
</organism>
<name>A0ABU4NQK7_9ACTN</name>
<protein>
    <submittedName>
        <fullName evidence="2">Uncharacterized protein</fullName>
    </submittedName>
</protein>
<evidence type="ECO:0000256" key="1">
    <source>
        <dbReference type="SAM" id="MobiDB-lite"/>
    </source>
</evidence>
<feature type="region of interest" description="Disordered" evidence="1">
    <location>
        <begin position="38"/>
        <end position="57"/>
    </location>
</feature>
<proteinExistence type="predicted"/>
<keyword evidence="3" id="KW-1185">Reference proteome</keyword>
<comment type="caution">
    <text evidence="2">The sequence shown here is derived from an EMBL/GenBank/DDBJ whole genome shotgun (WGS) entry which is preliminary data.</text>
</comment>